<evidence type="ECO:0000313" key="2">
    <source>
        <dbReference type="EMBL" id="RVE16528.1"/>
    </source>
</evidence>
<accession>A0A8B3MC97</accession>
<comment type="caution">
    <text evidence="2">The sequence shown here is derived from an EMBL/GenBank/DDBJ whole genome shotgun (WGS) entry which is preliminary data.</text>
</comment>
<protein>
    <submittedName>
        <fullName evidence="2">Uncharacterized protein</fullName>
    </submittedName>
</protein>
<evidence type="ECO:0000256" key="1">
    <source>
        <dbReference type="SAM" id="MobiDB-lite"/>
    </source>
</evidence>
<sequence>MVLCVCLKRVRLHGLDLSTKHVADDPREPEMKKAAKRQPTVDSIPGYLSTPGAWFPCFPQTKEIAKLVIPQTIRE</sequence>
<organism evidence="2 3">
    <name type="scientific">Escherichia coli</name>
    <dbReference type="NCBI Taxonomy" id="562"/>
    <lineage>
        <taxon>Bacteria</taxon>
        <taxon>Pseudomonadati</taxon>
        <taxon>Pseudomonadota</taxon>
        <taxon>Gammaproteobacteria</taxon>
        <taxon>Enterobacterales</taxon>
        <taxon>Enterobacteriaceae</taxon>
        <taxon>Escherichia</taxon>
    </lineage>
</organism>
<reference evidence="2 3" key="1">
    <citation type="submission" date="2017-08" db="EMBL/GenBank/DDBJ databases">
        <title>Sequencing of Escherichia coli CCPM 6219.</title>
        <authorList>
            <person name="Liu S.-L."/>
            <person name="Zhou Y.-J."/>
            <person name="Zhao M.-F."/>
        </authorList>
    </citation>
    <scope>NUCLEOTIDE SEQUENCE [LARGE SCALE GENOMIC DNA]</scope>
    <source>
        <strain evidence="2 3">CCPM 6219</strain>
    </source>
</reference>
<feature type="region of interest" description="Disordered" evidence="1">
    <location>
        <begin position="22"/>
        <end position="43"/>
    </location>
</feature>
<proteinExistence type="predicted"/>
<dbReference type="AlphaFoldDB" id="A0A8B3MC97"/>
<feature type="compositionally biased region" description="Basic and acidic residues" evidence="1">
    <location>
        <begin position="22"/>
        <end position="33"/>
    </location>
</feature>
<dbReference type="Proteomes" id="UP000288459">
    <property type="component" value="Unassembled WGS sequence"/>
</dbReference>
<evidence type="ECO:0000313" key="3">
    <source>
        <dbReference type="Proteomes" id="UP000288459"/>
    </source>
</evidence>
<name>A0A8B3MC97_ECOLX</name>
<dbReference type="EMBL" id="NPIM01000049">
    <property type="protein sequence ID" value="RVE16528.1"/>
    <property type="molecule type" value="Genomic_DNA"/>
</dbReference>
<gene>
    <name evidence="2" type="ORF">CIG67_01660</name>
</gene>